<protein>
    <recommendedName>
        <fullName evidence="1">DUF7673 domain-containing protein</fullName>
    </recommendedName>
</protein>
<evidence type="ECO:0000313" key="2">
    <source>
        <dbReference type="EMBL" id="KKW90305.1"/>
    </source>
</evidence>
<dbReference type="PATRIC" id="fig|56193.3.peg.4218"/>
<dbReference type="InterPro" id="IPR056090">
    <property type="entry name" value="DUF7673"/>
</dbReference>
<organism evidence="2 3">
    <name type="scientific">Sphingobium chungbukense</name>
    <dbReference type="NCBI Taxonomy" id="56193"/>
    <lineage>
        <taxon>Bacteria</taxon>
        <taxon>Pseudomonadati</taxon>
        <taxon>Pseudomonadota</taxon>
        <taxon>Alphaproteobacteria</taxon>
        <taxon>Sphingomonadales</taxon>
        <taxon>Sphingomonadaceae</taxon>
        <taxon>Sphingobium</taxon>
    </lineage>
</organism>
<dbReference type="Proteomes" id="UP000033874">
    <property type="component" value="Unassembled WGS sequence"/>
</dbReference>
<dbReference type="Pfam" id="PF24720">
    <property type="entry name" value="DUF7673"/>
    <property type="match status" value="1"/>
</dbReference>
<dbReference type="RefSeq" id="WP_046765391.1">
    <property type="nucleotide sequence ID" value="NZ_LBIC01000010.1"/>
</dbReference>
<comment type="caution">
    <text evidence="2">The sequence shown here is derived from an EMBL/GenBank/DDBJ whole genome shotgun (WGS) entry which is preliminary data.</text>
</comment>
<evidence type="ECO:0000313" key="3">
    <source>
        <dbReference type="Proteomes" id="UP000033874"/>
    </source>
</evidence>
<keyword evidence="3" id="KW-1185">Reference proteome</keyword>
<feature type="domain" description="DUF7673" evidence="1">
    <location>
        <begin position="13"/>
        <end position="97"/>
    </location>
</feature>
<dbReference type="AlphaFoldDB" id="A0A0M3AKD9"/>
<name>A0A0M3AKD9_9SPHN</name>
<reference evidence="2 3" key="1">
    <citation type="submission" date="2015-04" db="EMBL/GenBank/DDBJ databases">
        <title>Genome sequence of aromatic hydrocarbons-degrading Sphingobium chungbukense DJ77.</title>
        <authorList>
            <person name="Kim Y.-C."/>
            <person name="Chae J.-C."/>
        </authorList>
    </citation>
    <scope>NUCLEOTIDE SEQUENCE [LARGE SCALE GENOMIC DNA]</scope>
    <source>
        <strain evidence="2 3">DJ77</strain>
    </source>
</reference>
<proteinExistence type="predicted"/>
<accession>A0A0M3AKD9</accession>
<dbReference type="EMBL" id="LBIC01000010">
    <property type="protein sequence ID" value="KKW90305.1"/>
    <property type="molecule type" value="Genomic_DNA"/>
</dbReference>
<evidence type="ECO:0000259" key="1">
    <source>
        <dbReference type="Pfam" id="PF24720"/>
    </source>
</evidence>
<gene>
    <name evidence="2" type="ORF">YP76_20070</name>
</gene>
<dbReference type="STRING" id="56193.YP76_20070"/>
<sequence length="104" mass="11508">MNTLPIDHDSADAAARRLFTVARSDTGQARRVANFLLAWWDGDDWGHFPITDLFGLDRSLATDIATVVGYLAQQPAAVYPDRFLSGDDMAGLVRRWRDVADEAA</sequence>